<dbReference type="EMBL" id="BRXW01000199">
    <property type="protein sequence ID" value="GMI13772.1"/>
    <property type="molecule type" value="Genomic_DNA"/>
</dbReference>
<accession>A0A9W7KW13</accession>
<dbReference type="Proteomes" id="UP001165122">
    <property type="component" value="Unassembled WGS sequence"/>
</dbReference>
<feature type="region of interest" description="Disordered" evidence="1">
    <location>
        <begin position="222"/>
        <end position="258"/>
    </location>
</feature>
<keyword evidence="3" id="KW-1185">Reference proteome</keyword>
<feature type="compositionally biased region" description="Gly residues" evidence="1">
    <location>
        <begin position="228"/>
        <end position="248"/>
    </location>
</feature>
<protein>
    <submittedName>
        <fullName evidence="2">Uncharacterized protein</fullName>
    </submittedName>
</protein>
<evidence type="ECO:0000256" key="1">
    <source>
        <dbReference type="SAM" id="MobiDB-lite"/>
    </source>
</evidence>
<sequence>MQDTENATSFDVQLSSLSELNKYSLDETPKILSQLSSYYGSLTSRSKSGLKQIIYPDAITPLLLNPLNSNSPSLLTGSDSIIESLTGIKNVENLKWEEVDVRMVGMCAVTVNLERREEEEEGGGRRKSRFAQKTWRNVIFWRKITLNDSTSTWRAILINTESGTPRTSPNIPLPHDPRQLRFKKEKKEDEGKGKIIISSLGSRSGTSLGGLLGLGSLVEEEEDEDGEGMGGWEGLSVGRGGRGGGGGGGRKEEEKKTSYLESKVIKDIKRIFDKGRISGDMKRKFISDIVRDRVEGVESPIVVGWEILEDGDGEDFVDFLRGQYEREMGEKE</sequence>
<evidence type="ECO:0000313" key="3">
    <source>
        <dbReference type="Proteomes" id="UP001165122"/>
    </source>
</evidence>
<dbReference type="AlphaFoldDB" id="A0A9W7KW13"/>
<gene>
    <name evidence="2" type="ORF">TrLO_g12116</name>
</gene>
<name>A0A9W7KW13_9STRA</name>
<comment type="caution">
    <text evidence="2">The sequence shown here is derived from an EMBL/GenBank/DDBJ whole genome shotgun (WGS) entry which is preliminary data.</text>
</comment>
<dbReference type="OrthoDB" id="10619524at2759"/>
<reference evidence="3" key="1">
    <citation type="journal article" date="2023" name="Commun. Biol.">
        <title>Genome analysis of Parmales, the sister group of diatoms, reveals the evolutionary specialization of diatoms from phago-mixotrophs to photoautotrophs.</title>
        <authorList>
            <person name="Ban H."/>
            <person name="Sato S."/>
            <person name="Yoshikawa S."/>
            <person name="Yamada K."/>
            <person name="Nakamura Y."/>
            <person name="Ichinomiya M."/>
            <person name="Sato N."/>
            <person name="Blanc-Mathieu R."/>
            <person name="Endo H."/>
            <person name="Kuwata A."/>
            <person name="Ogata H."/>
        </authorList>
    </citation>
    <scope>NUCLEOTIDE SEQUENCE [LARGE SCALE GENOMIC DNA]</scope>
    <source>
        <strain evidence="3">NIES 3700</strain>
    </source>
</reference>
<proteinExistence type="predicted"/>
<organism evidence="2 3">
    <name type="scientific">Triparma laevis f. longispina</name>
    <dbReference type="NCBI Taxonomy" id="1714387"/>
    <lineage>
        <taxon>Eukaryota</taxon>
        <taxon>Sar</taxon>
        <taxon>Stramenopiles</taxon>
        <taxon>Ochrophyta</taxon>
        <taxon>Bolidophyceae</taxon>
        <taxon>Parmales</taxon>
        <taxon>Triparmaceae</taxon>
        <taxon>Triparma</taxon>
    </lineage>
</organism>
<evidence type="ECO:0000313" key="2">
    <source>
        <dbReference type="EMBL" id="GMI13772.1"/>
    </source>
</evidence>
<feature type="compositionally biased region" description="Basic and acidic residues" evidence="1">
    <location>
        <begin position="249"/>
        <end position="258"/>
    </location>
</feature>